<dbReference type="InParanoid" id="A0A804NQJ4"/>
<proteinExistence type="predicted"/>
<protein>
    <submittedName>
        <fullName evidence="2">Uncharacterized protein</fullName>
    </submittedName>
</protein>
<dbReference type="EnsemblPlants" id="Zm00001eb178460_T001">
    <property type="protein sequence ID" value="Zm00001eb178460_P001"/>
    <property type="gene ID" value="Zm00001eb178460"/>
</dbReference>
<reference evidence="2" key="3">
    <citation type="submission" date="2021-05" db="UniProtKB">
        <authorList>
            <consortium name="EnsemblPlants"/>
        </authorList>
    </citation>
    <scope>IDENTIFICATION</scope>
    <source>
        <strain evidence="2">cv. B73</strain>
    </source>
</reference>
<organism evidence="2 3">
    <name type="scientific">Zea mays</name>
    <name type="common">Maize</name>
    <dbReference type="NCBI Taxonomy" id="4577"/>
    <lineage>
        <taxon>Eukaryota</taxon>
        <taxon>Viridiplantae</taxon>
        <taxon>Streptophyta</taxon>
        <taxon>Embryophyta</taxon>
        <taxon>Tracheophyta</taxon>
        <taxon>Spermatophyta</taxon>
        <taxon>Magnoliopsida</taxon>
        <taxon>Liliopsida</taxon>
        <taxon>Poales</taxon>
        <taxon>Poaceae</taxon>
        <taxon>PACMAD clade</taxon>
        <taxon>Panicoideae</taxon>
        <taxon>Andropogonodae</taxon>
        <taxon>Andropogoneae</taxon>
        <taxon>Tripsacinae</taxon>
        <taxon>Zea</taxon>
    </lineage>
</organism>
<evidence type="ECO:0000313" key="2">
    <source>
        <dbReference type="EnsemblPlants" id="Zm00001eb178460_P001"/>
    </source>
</evidence>
<dbReference type="AlphaFoldDB" id="A0A804NQJ4"/>
<name>A0A804NQJ4_MAIZE</name>
<evidence type="ECO:0000313" key="3">
    <source>
        <dbReference type="Proteomes" id="UP000007305"/>
    </source>
</evidence>
<feature type="region of interest" description="Disordered" evidence="1">
    <location>
        <begin position="239"/>
        <end position="261"/>
    </location>
</feature>
<sequence>MAHPDAFFDDTTGRQYMKHPVPRQYPLLVAEGKNSRVRRQNIRVPAKLFSNELHAFLDLVLGHRHEVGVPDKCPPDLLLGPPQTDIILHPAIPFGLVHSGEHPKGVGEGARLWTHPEVLHGGQALIKAGRPVHKSPGVGGEELDENLLSDAVFAEHLELGKQDDLEVVVDELHGLLDGGEHVLFGAEKVLEEAEVGAQASLDPREEEAVGAREEEAAQLGGGEAELAEVEVQLSAECDRGKDRGVRGDETRDGGGGHAERVAEERDHGVRVLGGAEVHALGRLRGVGFFEAAGVAKEVDRQGSAVASSGPTLRGGDGEGGGDAGDRGRAAYKLFDEMSDRRGGAGSKPALVRDAAKEPAEEGPGLGEAAAEHLAAARKSGGGGGGGGDCPVLCSAPHSGGESGSRGWVRVFLDGAVQSQGRGERCKSFENTGPWRA</sequence>
<accession>A0A804NQJ4</accession>
<keyword evidence="3" id="KW-1185">Reference proteome</keyword>
<feature type="region of interest" description="Disordered" evidence="1">
    <location>
        <begin position="302"/>
        <end position="325"/>
    </location>
</feature>
<reference evidence="3" key="1">
    <citation type="journal article" date="2009" name="Science">
        <title>The B73 maize genome: complexity, diversity, and dynamics.</title>
        <authorList>
            <person name="Schnable P.S."/>
            <person name="Ware D."/>
            <person name="Fulton R.S."/>
            <person name="Stein J.C."/>
            <person name="Wei F."/>
            <person name="Pasternak S."/>
            <person name="Liang C."/>
            <person name="Zhang J."/>
            <person name="Fulton L."/>
            <person name="Graves T.A."/>
            <person name="Minx P."/>
            <person name="Reily A.D."/>
            <person name="Courtney L."/>
            <person name="Kruchowski S.S."/>
            <person name="Tomlinson C."/>
            <person name="Strong C."/>
            <person name="Delehaunty K."/>
            <person name="Fronick C."/>
            <person name="Courtney B."/>
            <person name="Rock S.M."/>
            <person name="Belter E."/>
            <person name="Du F."/>
            <person name="Kim K."/>
            <person name="Abbott R.M."/>
            <person name="Cotton M."/>
            <person name="Levy A."/>
            <person name="Marchetto P."/>
            <person name="Ochoa K."/>
            <person name="Jackson S.M."/>
            <person name="Gillam B."/>
            <person name="Chen W."/>
            <person name="Yan L."/>
            <person name="Higginbotham J."/>
            <person name="Cardenas M."/>
            <person name="Waligorski J."/>
            <person name="Applebaum E."/>
            <person name="Phelps L."/>
            <person name="Falcone J."/>
            <person name="Kanchi K."/>
            <person name="Thane T."/>
            <person name="Scimone A."/>
            <person name="Thane N."/>
            <person name="Henke J."/>
            <person name="Wang T."/>
            <person name="Ruppert J."/>
            <person name="Shah N."/>
            <person name="Rotter K."/>
            <person name="Hodges J."/>
            <person name="Ingenthron E."/>
            <person name="Cordes M."/>
            <person name="Kohlberg S."/>
            <person name="Sgro J."/>
            <person name="Delgado B."/>
            <person name="Mead K."/>
            <person name="Chinwalla A."/>
            <person name="Leonard S."/>
            <person name="Crouse K."/>
            <person name="Collura K."/>
            <person name="Kudrna D."/>
            <person name="Currie J."/>
            <person name="He R."/>
            <person name="Angelova A."/>
            <person name="Rajasekar S."/>
            <person name="Mueller T."/>
            <person name="Lomeli R."/>
            <person name="Scara G."/>
            <person name="Ko A."/>
            <person name="Delaney K."/>
            <person name="Wissotski M."/>
            <person name="Lopez G."/>
            <person name="Campos D."/>
            <person name="Braidotti M."/>
            <person name="Ashley E."/>
            <person name="Golser W."/>
            <person name="Kim H."/>
            <person name="Lee S."/>
            <person name="Lin J."/>
            <person name="Dujmic Z."/>
            <person name="Kim W."/>
            <person name="Talag J."/>
            <person name="Zuccolo A."/>
            <person name="Fan C."/>
            <person name="Sebastian A."/>
            <person name="Kramer M."/>
            <person name="Spiegel L."/>
            <person name="Nascimento L."/>
            <person name="Zutavern T."/>
            <person name="Miller B."/>
            <person name="Ambroise C."/>
            <person name="Muller S."/>
            <person name="Spooner W."/>
            <person name="Narechania A."/>
            <person name="Ren L."/>
            <person name="Wei S."/>
            <person name="Kumari S."/>
            <person name="Faga B."/>
            <person name="Levy M.J."/>
            <person name="McMahan L."/>
            <person name="Van Buren P."/>
            <person name="Vaughn M.W."/>
            <person name="Ying K."/>
            <person name="Yeh C.-T."/>
            <person name="Emrich S.J."/>
            <person name="Jia Y."/>
            <person name="Kalyanaraman A."/>
            <person name="Hsia A.-P."/>
            <person name="Barbazuk W.B."/>
            <person name="Baucom R.S."/>
            <person name="Brutnell T.P."/>
            <person name="Carpita N.C."/>
            <person name="Chaparro C."/>
            <person name="Chia J.-M."/>
            <person name="Deragon J.-M."/>
            <person name="Estill J.C."/>
            <person name="Fu Y."/>
            <person name="Jeddeloh J.A."/>
            <person name="Han Y."/>
            <person name="Lee H."/>
            <person name="Li P."/>
            <person name="Lisch D.R."/>
            <person name="Liu S."/>
            <person name="Liu Z."/>
            <person name="Nagel D.H."/>
            <person name="McCann M.C."/>
            <person name="SanMiguel P."/>
            <person name="Myers A.M."/>
            <person name="Nettleton D."/>
            <person name="Nguyen J."/>
            <person name="Penning B.W."/>
            <person name="Ponnala L."/>
            <person name="Schneider K.L."/>
            <person name="Schwartz D.C."/>
            <person name="Sharma A."/>
            <person name="Soderlund C."/>
            <person name="Springer N.M."/>
            <person name="Sun Q."/>
            <person name="Wang H."/>
            <person name="Waterman M."/>
            <person name="Westerman R."/>
            <person name="Wolfgruber T.K."/>
            <person name="Yang L."/>
            <person name="Yu Y."/>
            <person name="Zhang L."/>
            <person name="Zhou S."/>
            <person name="Zhu Q."/>
            <person name="Bennetzen J.L."/>
            <person name="Dawe R.K."/>
            <person name="Jiang J."/>
            <person name="Jiang N."/>
            <person name="Presting G.G."/>
            <person name="Wessler S.R."/>
            <person name="Aluru S."/>
            <person name="Martienssen R.A."/>
            <person name="Clifton S.W."/>
            <person name="McCombie W.R."/>
            <person name="Wing R.A."/>
            <person name="Wilson R.K."/>
        </authorList>
    </citation>
    <scope>NUCLEOTIDE SEQUENCE [LARGE SCALE GENOMIC DNA]</scope>
    <source>
        <strain evidence="3">cv. B73</strain>
    </source>
</reference>
<dbReference type="Proteomes" id="UP000007305">
    <property type="component" value="Chromosome 4"/>
</dbReference>
<feature type="compositionally biased region" description="Gly residues" evidence="1">
    <location>
        <begin position="312"/>
        <end position="322"/>
    </location>
</feature>
<dbReference type="Gramene" id="Zm00001eb178460_T001">
    <property type="protein sequence ID" value="Zm00001eb178460_P001"/>
    <property type="gene ID" value="Zm00001eb178460"/>
</dbReference>
<reference evidence="2" key="2">
    <citation type="submission" date="2019-07" db="EMBL/GenBank/DDBJ databases">
        <authorList>
            <person name="Seetharam A."/>
            <person name="Woodhouse M."/>
            <person name="Cannon E."/>
        </authorList>
    </citation>
    <scope>NUCLEOTIDE SEQUENCE [LARGE SCALE GENOMIC DNA]</scope>
    <source>
        <strain evidence="2">cv. B73</strain>
    </source>
</reference>
<evidence type="ECO:0000256" key="1">
    <source>
        <dbReference type="SAM" id="MobiDB-lite"/>
    </source>
</evidence>